<dbReference type="SMART" id="SM01230">
    <property type="entry name" value="Gln-synt_C"/>
    <property type="match status" value="1"/>
</dbReference>
<evidence type="ECO:0000259" key="3">
    <source>
        <dbReference type="SMART" id="SM01230"/>
    </source>
</evidence>
<dbReference type="EMBL" id="CP103416">
    <property type="protein sequence ID" value="UVW36018.1"/>
    <property type="molecule type" value="Genomic_DNA"/>
</dbReference>
<dbReference type="Pfam" id="PF00120">
    <property type="entry name" value="Gln-synt_C"/>
    <property type="match status" value="1"/>
</dbReference>
<name>A0ABY5TQB9_9GAMM</name>
<organism evidence="4 5">
    <name type="scientific">SAR92 clade bacterium H455</name>
    <dbReference type="NCBI Taxonomy" id="2974818"/>
    <lineage>
        <taxon>Bacteria</taxon>
        <taxon>Pseudomonadati</taxon>
        <taxon>Pseudomonadota</taxon>
        <taxon>Gammaproteobacteria</taxon>
        <taxon>Cellvibrionales</taxon>
        <taxon>Porticoccaceae</taxon>
        <taxon>SAR92 clade</taxon>
    </lineage>
</organism>
<keyword evidence="1" id="KW-0436">Ligase</keyword>
<dbReference type="PANTHER" id="PTHR43785:SF12">
    <property type="entry name" value="TYPE-1 GLUTAMINE SYNTHETASE 2"/>
    <property type="match status" value="1"/>
</dbReference>
<comment type="similarity">
    <text evidence="2">Belongs to the glutamine synthetase family.</text>
</comment>
<feature type="domain" description="GS catalytic" evidence="3">
    <location>
        <begin position="113"/>
        <end position="370"/>
    </location>
</feature>
<accession>A0ABY5TQB9</accession>
<dbReference type="SUPFAM" id="SSF54368">
    <property type="entry name" value="Glutamine synthetase, N-terminal domain"/>
    <property type="match status" value="1"/>
</dbReference>
<evidence type="ECO:0000313" key="5">
    <source>
        <dbReference type="Proteomes" id="UP001059934"/>
    </source>
</evidence>
<dbReference type="Gene3D" id="3.10.20.70">
    <property type="entry name" value="Glutamine synthetase, N-terminal domain"/>
    <property type="match status" value="1"/>
</dbReference>
<dbReference type="SUPFAM" id="SSF55931">
    <property type="entry name" value="Glutamine synthetase/guanido kinase"/>
    <property type="match status" value="1"/>
</dbReference>
<dbReference type="InterPro" id="IPR008146">
    <property type="entry name" value="Gln_synth_cat_dom"/>
</dbReference>
<dbReference type="InterPro" id="IPR036651">
    <property type="entry name" value="Gln_synt_N_sf"/>
</dbReference>
<dbReference type="InterPro" id="IPR014746">
    <property type="entry name" value="Gln_synth/guanido_kin_cat_dom"/>
</dbReference>
<proteinExistence type="inferred from homology"/>
<dbReference type="Gene3D" id="3.30.590.10">
    <property type="entry name" value="Glutamine synthetase/guanido kinase, catalytic domain"/>
    <property type="match status" value="1"/>
</dbReference>
<reference evidence="4" key="1">
    <citation type="submission" date="2022-08" db="EMBL/GenBank/DDBJ databases">
        <title>Catabolic pathway analysis in culturable SAR92 clade bacteria reveals their overlooked roles in DMSP degradation in coastal seas.</title>
        <authorList>
            <person name="He X."/>
            <person name="Zhang X."/>
            <person name="Zhang Y."/>
        </authorList>
    </citation>
    <scope>NUCLEOTIDE SEQUENCE</scope>
    <source>
        <strain evidence="4">H455</strain>
    </source>
</reference>
<protein>
    <submittedName>
        <fullName evidence="4">Glutamine synthetase family protein</fullName>
    </submittedName>
</protein>
<dbReference type="Proteomes" id="UP001059934">
    <property type="component" value="Chromosome"/>
</dbReference>
<gene>
    <name evidence="4" type="ORF">NYF23_05255</name>
</gene>
<evidence type="ECO:0000256" key="1">
    <source>
        <dbReference type="ARBA" id="ARBA00022598"/>
    </source>
</evidence>
<evidence type="ECO:0000313" key="4">
    <source>
        <dbReference type="EMBL" id="UVW36018.1"/>
    </source>
</evidence>
<dbReference type="PANTHER" id="PTHR43785">
    <property type="entry name" value="GAMMA-GLUTAMYLPUTRESCINE SYNTHETASE"/>
    <property type="match status" value="1"/>
</dbReference>
<keyword evidence="5" id="KW-1185">Reference proteome</keyword>
<sequence>MKSTEVLEQFLQAHPHIEIFEVILHDLNGIHRGKWLPREQIHKLFEGGYKMPQSSCSLDSWGRDLEQLVTATGDTDGICTPHPETLAIVPWASRPTAQIIVSMLNPDGQSDYPVDPRVVLQQVIERYTKLGLTPVVASEMEFHLLEIDRDQFGRPEHTQRALDGSPALGGATYSIEAMRQIAPLMDAISSAASQQNLPVDTLISEFGASQCEINLHHQNSALRACDQASMLRRAIRAVAQQQGKQASFMAKPFAEDVGNGMHVHFSLIDSSGNNVFDNGTPEGSELLHQAVAGCLKNMADSVAIFAPNINSYRRLVPGCYAPTAPTWGYENRTTALRIPAGKGHAMRIEHRVAGADANVYLTVAAMLAAALDGIENTLSPPAAIKGDATELELQLQQKAERQLPRFWGDALGQFEQSRFIENYLGEEFRTVYALSKHKEKAEFDSRVTLLEYDAYL</sequence>
<evidence type="ECO:0000256" key="2">
    <source>
        <dbReference type="RuleBase" id="RU000384"/>
    </source>
</evidence>